<dbReference type="PANTHER" id="PTHR34982">
    <property type="entry name" value="YOP PROTEINS TRANSLOCATION PROTEIN L"/>
    <property type="match status" value="1"/>
</dbReference>
<evidence type="ECO:0000256" key="6">
    <source>
        <dbReference type="ARBA" id="ARBA00022795"/>
    </source>
</evidence>
<evidence type="ECO:0000256" key="7">
    <source>
        <dbReference type="ARBA" id="ARBA00022927"/>
    </source>
</evidence>
<evidence type="ECO:0000259" key="10">
    <source>
        <dbReference type="Pfam" id="PF02108"/>
    </source>
</evidence>
<comment type="subcellular location">
    <subcellularLocation>
        <location evidence="2">Cytoplasm</location>
    </subcellularLocation>
</comment>
<keyword evidence="5" id="KW-0963">Cytoplasm</keyword>
<evidence type="ECO:0000256" key="9">
    <source>
        <dbReference type="SAM" id="Coils"/>
    </source>
</evidence>
<dbReference type="AlphaFoldDB" id="B9TGJ2"/>
<dbReference type="InterPro" id="IPR018035">
    <property type="entry name" value="Flagellar_FliH/T3SS_HrpE"/>
</dbReference>
<keyword evidence="11" id="KW-0966">Cell projection</keyword>
<feature type="coiled-coil region" evidence="9">
    <location>
        <begin position="28"/>
        <end position="60"/>
    </location>
</feature>
<dbReference type="GO" id="GO:0015031">
    <property type="term" value="P:protein transport"/>
    <property type="evidence" value="ECO:0007669"/>
    <property type="project" value="UniProtKB-KW"/>
</dbReference>
<dbReference type="Proteomes" id="UP000008311">
    <property type="component" value="Unassembled WGS sequence"/>
</dbReference>
<dbReference type="PANTHER" id="PTHR34982:SF1">
    <property type="entry name" value="FLAGELLAR ASSEMBLY PROTEIN FLIH"/>
    <property type="match status" value="1"/>
</dbReference>
<keyword evidence="6" id="KW-1005">Bacterial flagellum biogenesis</keyword>
<dbReference type="InterPro" id="IPR000563">
    <property type="entry name" value="Flag_FliH"/>
</dbReference>
<gene>
    <name evidence="11" type="ORF">RCOM_1790360</name>
</gene>
<evidence type="ECO:0000256" key="4">
    <source>
        <dbReference type="ARBA" id="ARBA00022448"/>
    </source>
</evidence>
<evidence type="ECO:0000256" key="1">
    <source>
        <dbReference type="ARBA" id="ARBA00003041"/>
    </source>
</evidence>
<evidence type="ECO:0000256" key="8">
    <source>
        <dbReference type="ARBA" id="ARBA00023225"/>
    </source>
</evidence>
<protein>
    <submittedName>
        <fullName evidence="11">Flagellar assembly protein fliH, putative</fullName>
    </submittedName>
</protein>
<proteinExistence type="inferred from homology"/>
<comment type="function">
    <text evidence="1">Needed for flagellar regrowth and assembly.</text>
</comment>
<dbReference type="STRING" id="3988.B9TGJ2"/>
<keyword evidence="11" id="KW-0282">Flagellum</keyword>
<keyword evidence="4" id="KW-0813">Transport</keyword>
<dbReference type="InterPro" id="IPR051472">
    <property type="entry name" value="T3SS_Stator/FliH"/>
</dbReference>
<reference evidence="12" key="1">
    <citation type="journal article" date="2010" name="Nat. Biotechnol.">
        <title>Draft genome sequence of the oilseed species Ricinus communis.</title>
        <authorList>
            <person name="Chan A.P."/>
            <person name="Crabtree J."/>
            <person name="Zhao Q."/>
            <person name="Lorenzi H."/>
            <person name="Orvis J."/>
            <person name="Puiu D."/>
            <person name="Melake-Berhan A."/>
            <person name="Jones K.M."/>
            <person name="Redman J."/>
            <person name="Chen G."/>
            <person name="Cahoon E.B."/>
            <person name="Gedil M."/>
            <person name="Stanke M."/>
            <person name="Haas B.J."/>
            <person name="Wortman J.R."/>
            <person name="Fraser-Liggett C.M."/>
            <person name="Ravel J."/>
            <person name="Rabinowicz P.D."/>
        </authorList>
    </citation>
    <scope>NUCLEOTIDE SEQUENCE [LARGE SCALE GENOMIC DNA]</scope>
    <source>
        <strain evidence="12">cv. Hale</strain>
    </source>
</reference>
<evidence type="ECO:0000313" key="11">
    <source>
        <dbReference type="EMBL" id="EEF25021.1"/>
    </source>
</evidence>
<sequence length="255" mass="27954">MVIHSKDAQPAFKRWEMTSFGDERPSVVALREAEQREIEAENARLEAEQRVQEALQAQQEQMEMGPPAPPPIAYPTVEELEAIREDARKDGYDEGHAAGHAEATEAVRKAADAALQQELQQVRVLADNFSKALQDADQLIANDVLELALQLAKGMLKNALPVKPELILPIVRDAIEYLPALQQPALLVLHPDDAPTVRAGLGEELDKGGWRVVEDPSVGRGGCKVDTASNTIDASAAARWQRLSHALGKEVDWLD</sequence>
<dbReference type="Pfam" id="PF02108">
    <property type="entry name" value="FliH"/>
    <property type="match status" value="1"/>
</dbReference>
<dbReference type="GO" id="GO:0003774">
    <property type="term" value="F:cytoskeletal motor activity"/>
    <property type="evidence" value="ECO:0007669"/>
    <property type="project" value="InterPro"/>
</dbReference>
<name>B9TGJ2_RICCO</name>
<dbReference type="EMBL" id="EQ980679">
    <property type="protein sequence ID" value="EEF25021.1"/>
    <property type="molecule type" value="Genomic_DNA"/>
</dbReference>
<evidence type="ECO:0000256" key="2">
    <source>
        <dbReference type="ARBA" id="ARBA00004496"/>
    </source>
</evidence>
<comment type="similarity">
    <text evidence="3">Belongs to the FliH family.</text>
</comment>
<keyword evidence="8" id="KW-1006">Bacterial flagellum protein export</keyword>
<keyword evidence="11" id="KW-0969">Cilium</keyword>
<evidence type="ECO:0000256" key="5">
    <source>
        <dbReference type="ARBA" id="ARBA00022490"/>
    </source>
</evidence>
<dbReference type="GO" id="GO:0005829">
    <property type="term" value="C:cytosol"/>
    <property type="evidence" value="ECO:0000318"/>
    <property type="project" value="GO_Central"/>
</dbReference>
<evidence type="ECO:0000313" key="12">
    <source>
        <dbReference type="Proteomes" id="UP000008311"/>
    </source>
</evidence>
<keyword evidence="12" id="KW-1185">Reference proteome</keyword>
<keyword evidence="9" id="KW-0175">Coiled coil</keyword>
<evidence type="ECO:0000256" key="3">
    <source>
        <dbReference type="ARBA" id="ARBA00006602"/>
    </source>
</evidence>
<dbReference type="InParanoid" id="B9TGJ2"/>
<dbReference type="PRINTS" id="PR01003">
    <property type="entry name" value="FLGFLIH"/>
</dbReference>
<keyword evidence="7" id="KW-0653">Protein transport</keyword>
<organism evidence="11 12">
    <name type="scientific">Ricinus communis</name>
    <name type="common">Castor bean</name>
    <dbReference type="NCBI Taxonomy" id="3988"/>
    <lineage>
        <taxon>Eukaryota</taxon>
        <taxon>Viridiplantae</taxon>
        <taxon>Streptophyta</taxon>
        <taxon>Embryophyta</taxon>
        <taxon>Tracheophyta</taxon>
        <taxon>Spermatophyta</taxon>
        <taxon>Magnoliopsida</taxon>
        <taxon>eudicotyledons</taxon>
        <taxon>Gunneridae</taxon>
        <taxon>Pentapetalae</taxon>
        <taxon>rosids</taxon>
        <taxon>fabids</taxon>
        <taxon>Malpighiales</taxon>
        <taxon>Euphorbiaceae</taxon>
        <taxon>Acalyphoideae</taxon>
        <taxon>Acalypheae</taxon>
        <taxon>Ricinus</taxon>
    </lineage>
</organism>
<feature type="domain" description="Flagellar assembly protein FliH/Type III secretion system HrpE" evidence="10">
    <location>
        <begin position="117"/>
        <end position="243"/>
    </location>
</feature>
<accession>B9TGJ2</accession>